<dbReference type="Proteomes" id="UP001162087">
    <property type="component" value="Chromosome 7"/>
</dbReference>
<dbReference type="RefSeq" id="XP_056088047.1">
    <property type="nucleotide sequence ID" value="XM_056228313.1"/>
</dbReference>
<name>A0AA35JKQ4_SACK1</name>
<reference evidence="1" key="1">
    <citation type="submission" date="2022-10" db="EMBL/GenBank/DDBJ databases">
        <authorList>
            <person name="Byrne P K."/>
        </authorList>
    </citation>
    <scope>NUCLEOTIDE SEQUENCE</scope>
    <source>
        <strain evidence="1">IFO1802</strain>
    </source>
</reference>
<evidence type="ECO:0000313" key="1">
    <source>
        <dbReference type="EMBL" id="CAI4063121.1"/>
    </source>
</evidence>
<organism evidence="1 2">
    <name type="scientific">Saccharomyces kudriavzevii (strain ATCC MYA-4449 / AS 2.2408 / CBS 8840 / NBRC 1802 / NCYC 2889)</name>
    <name type="common">Yeast</name>
    <dbReference type="NCBI Taxonomy" id="226230"/>
    <lineage>
        <taxon>Eukaryota</taxon>
        <taxon>Fungi</taxon>
        <taxon>Dikarya</taxon>
        <taxon>Ascomycota</taxon>
        <taxon>Saccharomycotina</taxon>
        <taxon>Saccharomycetes</taxon>
        <taxon>Saccharomycetales</taxon>
        <taxon>Saccharomycetaceae</taxon>
        <taxon>Saccharomyces</taxon>
    </lineage>
</organism>
<evidence type="ECO:0000313" key="2">
    <source>
        <dbReference type="Proteomes" id="UP001162087"/>
    </source>
</evidence>
<accession>A0AA35JKQ4</accession>
<dbReference type="AlphaFoldDB" id="A0AA35JKQ4"/>
<proteinExistence type="predicted"/>
<protein>
    <submittedName>
        <fullName evidence="1">Uncharacterized protein</fullName>
    </submittedName>
</protein>
<sequence>MNKPIREGLDIDDEAKDPNSVLNFWKEALIFRKAHEDITSTAMISSLSTWAMTSYPVSQRSTAMRHCLLLWT</sequence>
<keyword evidence="2" id="KW-1185">Reference proteome</keyword>
<dbReference type="GeneID" id="80924347"/>
<gene>
    <name evidence="1" type="primary">SKDI07G5370</name>
    <name evidence="1" type="ORF">SKDI_07G5370</name>
</gene>
<dbReference type="EMBL" id="OX365902">
    <property type="protein sequence ID" value="CAI4063121.1"/>
    <property type="molecule type" value="Genomic_DNA"/>
</dbReference>